<feature type="domain" description="Serine aminopeptidase S33" evidence="2">
    <location>
        <begin position="94"/>
        <end position="209"/>
    </location>
</feature>
<dbReference type="SUPFAM" id="SSF53474">
    <property type="entry name" value="alpha/beta-Hydrolases"/>
    <property type="match status" value="1"/>
</dbReference>
<keyword evidence="4" id="KW-1185">Reference proteome</keyword>
<evidence type="ECO:0000256" key="1">
    <source>
        <dbReference type="SAM" id="MobiDB-lite"/>
    </source>
</evidence>
<dbReference type="EMBL" id="JAMQYH010000004">
    <property type="protein sequence ID" value="KAJ1689407.1"/>
    <property type="molecule type" value="Genomic_DNA"/>
</dbReference>
<dbReference type="PANTHER" id="PTHR42886:SF38">
    <property type="entry name" value="ALPHA_BETA-HYDROLASES SUPERFAMILY PROTEIN"/>
    <property type="match status" value="1"/>
</dbReference>
<feature type="region of interest" description="Disordered" evidence="1">
    <location>
        <begin position="1"/>
        <end position="57"/>
    </location>
</feature>
<evidence type="ECO:0000259" key="2">
    <source>
        <dbReference type="Pfam" id="PF12146"/>
    </source>
</evidence>
<gene>
    <name evidence="3" type="ORF">LUZ63_013562</name>
</gene>
<dbReference type="PANTHER" id="PTHR42886">
    <property type="entry name" value="RE40534P-RELATED"/>
    <property type="match status" value="1"/>
</dbReference>
<dbReference type="InterPro" id="IPR029058">
    <property type="entry name" value="AB_hydrolase_fold"/>
</dbReference>
<accession>A0A9Q0C905</accession>
<dbReference type="OrthoDB" id="9988524at2759"/>
<name>A0A9Q0C905_9POAL</name>
<protein>
    <recommendedName>
        <fullName evidence="2">Serine aminopeptidase S33 domain-containing protein</fullName>
    </recommendedName>
</protein>
<dbReference type="AlphaFoldDB" id="A0A9Q0C905"/>
<reference evidence="3" key="1">
    <citation type="journal article" date="2022" name="Cell">
        <title>Repeat-based holocentromeres influence genome architecture and karyotype evolution.</title>
        <authorList>
            <person name="Hofstatter P.G."/>
            <person name="Thangavel G."/>
            <person name="Lux T."/>
            <person name="Neumann P."/>
            <person name="Vondrak T."/>
            <person name="Novak P."/>
            <person name="Zhang M."/>
            <person name="Costa L."/>
            <person name="Castellani M."/>
            <person name="Scott A."/>
            <person name="Toegelov H."/>
            <person name="Fuchs J."/>
            <person name="Mata-Sucre Y."/>
            <person name="Dias Y."/>
            <person name="Vanzela A.L.L."/>
            <person name="Huettel B."/>
            <person name="Almeida C.C.S."/>
            <person name="Simkova H."/>
            <person name="Souza G."/>
            <person name="Pedrosa-Harand A."/>
            <person name="Macas J."/>
            <person name="Mayer K.F.X."/>
            <person name="Houben A."/>
            <person name="Marques A."/>
        </authorList>
    </citation>
    <scope>NUCLEOTIDE SEQUENCE</scope>
    <source>
        <strain evidence="3">RhyBre1mFocal</strain>
    </source>
</reference>
<dbReference type="Gene3D" id="3.40.50.1820">
    <property type="entry name" value="alpha/beta hydrolase"/>
    <property type="match status" value="1"/>
</dbReference>
<sequence>MHPKTGRIRPASESTGEPHRPFPTTASIRGSKHSQELRPALTQQRLQNSCRLDSDDQRKMKKAMTALKAICKRRIVIQNKHGEKLVGVLHQVQSKNLVILCHGFQATKDDSILVSIADALVKEEICAFQFDFAGNGESEGVFRYGHYHREVGDLRAVVSYFSNQKYNIIAIVGHSKGGNAALLYASKYHDIPSVINISGRFGLNHGIQGRLGKGFMERITKDGFIDVKDKLGNFEYRVTLDSLMDRLNTDMHEASCSIPKEIRVLTIHGSRDQIVPVKDAYEFAKLIPNHKLHVIEGANHRYTEDIETLTFLVLQFIRESQILSPIGENDKLMSRL</sequence>
<evidence type="ECO:0000313" key="3">
    <source>
        <dbReference type="EMBL" id="KAJ1689407.1"/>
    </source>
</evidence>
<comment type="caution">
    <text evidence="3">The sequence shown here is derived from an EMBL/GenBank/DDBJ whole genome shotgun (WGS) entry which is preliminary data.</text>
</comment>
<dbReference type="InterPro" id="IPR022742">
    <property type="entry name" value="Hydrolase_4"/>
</dbReference>
<evidence type="ECO:0000313" key="4">
    <source>
        <dbReference type="Proteomes" id="UP001151287"/>
    </source>
</evidence>
<proteinExistence type="predicted"/>
<organism evidence="3 4">
    <name type="scientific">Rhynchospora breviuscula</name>
    <dbReference type="NCBI Taxonomy" id="2022672"/>
    <lineage>
        <taxon>Eukaryota</taxon>
        <taxon>Viridiplantae</taxon>
        <taxon>Streptophyta</taxon>
        <taxon>Embryophyta</taxon>
        <taxon>Tracheophyta</taxon>
        <taxon>Spermatophyta</taxon>
        <taxon>Magnoliopsida</taxon>
        <taxon>Liliopsida</taxon>
        <taxon>Poales</taxon>
        <taxon>Cyperaceae</taxon>
        <taxon>Cyperoideae</taxon>
        <taxon>Rhynchosporeae</taxon>
        <taxon>Rhynchospora</taxon>
    </lineage>
</organism>
<dbReference type="Proteomes" id="UP001151287">
    <property type="component" value="Unassembled WGS sequence"/>
</dbReference>
<feature type="compositionally biased region" description="Polar residues" evidence="1">
    <location>
        <begin position="41"/>
        <end position="51"/>
    </location>
</feature>
<dbReference type="Pfam" id="PF12146">
    <property type="entry name" value="Hydrolase_4"/>
    <property type="match status" value="1"/>
</dbReference>